<accession>A0A0D7A2T4</accession>
<sequence length="222" mass="25514">MIRNSRLNGYDIPGTESRLIVKMFADDTTVYLSERDDYNRLSHILSEWCAASKAKFNIEKTVIIPIGSPEYRTSVKTRRKINENQVIEIDEEIEILDDGETTRILGGRIGNGAREDALWTPILEKIDKVLAQWNRSNPTMDGRKIIIQWIIGGMTQYLATVQGMPSSVEKKLEKRIRTFLWNHDGVTRVNMRTLQTHKNNGGKIQYIPTIVVHPNVERDRPP</sequence>
<organism evidence="1 2">
    <name type="scientific">Fistulina hepatica ATCC 64428</name>
    <dbReference type="NCBI Taxonomy" id="1128425"/>
    <lineage>
        <taxon>Eukaryota</taxon>
        <taxon>Fungi</taxon>
        <taxon>Dikarya</taxon>
        <taxon>Basidiomycota</taxon>
        <taxon>Agaricomycotina</taxon>
        <taxon>Agaricomycetes</taxon>
        <taxon>Agaricomycetidae</taxon>
        <taxon>Agaricales</taxon>
        <taxon>Fistulinaceae</taxon>
        <taxon>Fistulina</taxon>
    </lineage>
</organism>
<proteinExistence type="predicted"/>
<dbReference type="OrthoDB" id="2205812at2759"/>
<protein>
    <recommendedName>
        <fullName evidence="3">Reverse transcriptase domain-containing protein</fullName>
    </recommendedName>
</protein>
<dbReference type="AlphaFoldDB" id="A0A0D7A2T4"/>
<dbReference type="EMBL" id="KN882061">
    <property type="protein sequence ID" value="KIY45123.1"/>
    <property type="molecule type" value="Genomic_DNA"/>
</dbReference>
<evidence type="ECO:0008006" key="3">
    <source>
        <dbReference type="Google" id="ProtNLM"/>
    </source>
</evidence>
<evidence type="ECO:0000313" key="2">
    <source>
        <dbReference type="Proteomes" id="UP000054144"/>
    </source>
</evidence>
<name>A0A0D7A2T4_9AGAR</name>
<dbReference type="Proteomes" id="UP000054144">
    <property type="component" value="Unassembled WGS sequence"/>
</dbReference>
<evidence type="ECO:0000313" key="1">
    <source>
        <dbReference type="EMBL" id="KIY45123.1"/>
    </source>
</evidence>
<keyword evidence="2" id="KW-1185">Reference proteome</keyword>
<gene>
    <name evidence="1" type="ORF">FISHEDRAFT_67098</name>
</gene>
<reference evidence="1 2" key="1">
    <citation type="journal article" date="2015" name="Fungal Genet. Biol.">
        <title>Evolution of novel wood decay mechanisms in Agaricales revealed by the genome sequences of Fistulina hepatica and Cylindrobasidium torrendii.</title>
        <authorList>
            <person name="Floudas D."/>
            <person name="Held B.W."/>
            <person name="Riley R."/>
            <person name="Nagy L.G."/>
            <person name="Koehler G."/>
            <person name="Ransdell A.S."/>
            <person name="Younus H."/>
            <person name="Chow J."/>
            <person name="Chiniquy J."/>
            <person name="Lipzen A."/>
            <person name="Tritt A."/>
            <person name="Sun H."/>
            <person name="Haridas S."/>
            <person name="LaButti K."/>
            <person name="Ohm R.A."/>
            <person name="Kues U."/>
            <person name="Blanchette R.A."/>
            <person name="Grigoriev I.V."/>
            <person name="Minto R.E."/>
            <person name="Hibbett D.S."/>
        </authorList>
    </citation>
    <scope>NUCLEOTIDE SEQUENCE [LARGE SCALE GENOMIC DNA]</scope>
    <source>
        <strain evidence="1 2">ATCC 64428</strain>
    </source>
</reference>